<evidence type="ECO:0000313" key="2">
    <source>
        <dbReference type="Proteomes" id="UP000272213"/>
    </source>
</evidence>
<dbReference type="Proteomes" id="UP000272213">
    <property type="component" value="Unassembled WGS sequence"/>
</dbReference>
<accession>A0A3R9LU56</accession>
<dbReference type="GeneID" id="48422496"/>
<evidence type="ECO:0000313" key="1">
    <source>
        <dbReference type="EMBL" id="RSJ75661.1"/>
    </source>
</evidence>
<sequence>MENIKCLEMIMMGTRLITVSEFYELFDELQLNSSNKLPLFLYSFNLIDKYAFVNTSESNTIVEIKNITQNTHTRLNIGEYLLNNKFYQKDIFELKSIVDSDLRVEASERELVIYAAGELKETFTVLMDNKLDVECAVKELICESWLACSIKFIQMLNNIKNWNDVNYTINCFSNVYSDIDLEISEQDKENAFKSMYLIVKNMELCPEQGKFGLSLLTEFLKLFFYEKDIDIKIQEEIIYSFIQSQEEMLLKNEESLVEQFYIHVHLEQVYNRIYTVKKSEENNSLEFELLNIRLWDILGNKKFLDYIENRDFETLTLENLYIGQAFGKDGSRNVFDRIGEGHEKLQRIISTVPPDKEVALLFFSMRPKGNLVISQYGIEATEKLKNLLNDNIDPKEYVDLAEIALITYLKPKYNTQHVKDDFKSLKTAKIRDVINSYDGIQIFMDFEKVNWKIISSDCTNEFTSNKPYIHCLFKKDAFNLGMNELEDLFEAYKID</sequence>
<name>A0A3R9LU56_STRCR</name>
<gene>
    <name evidence="1" type="ORF">D8798_08395</name>
</gene>
<organism evidence="1 2">
    <name type="scientific">Streptococcus cristatus</name>
    <dbReference type="NCBI Taxonomy" id="45634"/>
    <lineage>
        <taxon>Bacteria</taxon>
        <taxon>Bacillati</taxon>
        <taxon>Bacillota</taxon>
        <taxon>Bacilli</taxon>
        <taxon>Lactobacillales</taxon>
        <taxon>Streptococcaceae</taxon>
        <taxon>Streptococcus</taxon>
    </lineage>
</organism>
<dbReference type="AlphaFoldDB" id="A0A3R9LU56"/>
<dbReference type="RefSeq" id="WP_005591347.1">
    <property type="nucleotide sequence ID" value="NZ_JYGK01000001.1"/>
</dbReference>
<dbReference type="EMBL" id="RJPM01000008">
    <property type="protein sequence ID" value="RSJ75661.1"/>
    <property type="molecule type" value="Genomic_DNA"/>
</dbReference>
<comment type="caution">
    <text evidence="1">The sequence shown here is derived from an EMBL/GenBank/DDBJ whole genome shotgun (WGS) entry which is preliminary data.</text>
</comment>
<protein>
    <submittedName>
        <fullName evidence="1">Uncharacterized protein</fullName>
    </submittedName>
</protein>
<proteinExistence type="predicted"/>
<reference evidence="1 2" key="1">
    <citation type="submission" date="2018-11" db="EMBL/GenBank/DDBJ databases">
        <title>Species Designations Belie Phenotypic and Genotypic Heterogeneity in Oral Streptococci.</title>
        <authorList>
            <person name="Velsko I."/>
        </authorList>
    </citation>
    <scope>NUCLEOTIDE SEQUENCE [LARGE SCALE GENOMIC DNA]</scope>
    <source>
        <strain evidence="1 2">BCA6</strain>
    </source>
</reference>